<dbReference type="KEGG" id="ahk:NCTC10172_00737"/>
<accession>A0A449BK63</accession>
<organism evidence="11 12">
    <name type="scientific">Acholeplasma hippikon</name>
    <dbReference type="NCBI Taxonomy" id="264636"/>
    <lineage>
        <taxon>Bacteria</taxon>
        <taxon>Bacillati</taxon>
        <taxon>Mycoplasmatota</taxon>
        <taxon>Mollicutes</taxon>
        <taxon>Acholeplasmatales</taxon>
        <taxon>Acholeplasmataceae</taxon>
        <taxon>Acholeplasma</taxon>
    </lineage>
</organism>
<evidence type="ECO:0000256" key="8">
    <source>
        <dbReference type="SAM" id="SignalP"/>
    </source>
</evidence>
<dbReference type="GO" id="GO:0003985">
    <property type="term" value="F:acetyl-CoA C-acetyltransferase activity"/>
    <property type="evidence" value="ECO:0007669"/>
    <property type="project" value="UniProtKB-EC"/>
</dbReference>
<name>A0A449BK63_9MOLU</name>
<keyword evidence="4 7" id="KW-0012">Acyltransferase</keyword>
<keyword evidence="3 7" id="KW-0808">Transferase</keyword>
<dbReference type="STRING" id="1408416.GCA_000702765_00065"/>
<dbReference type="EC" id="2.3.1.9" evidence="2"/>
<evidence type="ECO:0000256" key="4">
    <source>
        <dbReference type="ARBA" id="ARBA00023315"/>
    </source>
</evidence>
<dbReference type="CDD" id="cd00751">
    <property type="entry name" value="thiolase"/>
    <property type="match status" value="1"/>
</dbReference>
<feature type="domain" description="Thiolase N-terminal" evidence="9">
    <location>
        <begin position="4"/>
        <end position="262"/>
    </location>
</feature>
<feature type="active site" description="Acyl-thioester intermediate" evidence="6">
    <location>
        <position position="88"/>
    </location>
</feature>
<evidence type="ECO:0000256" key="2">
    <source>
        <dbReference type="ARBA" id="ARBA00012705"/>
    </source>
</evidence>
<comment type="similarity">
    <text evidence="1 7">Belongs to the thiolase-like superfamily. Thiolase family.</text>
</comment>
<dbReference type="Pfam" id="PF02803">
    <property type="entry name" value="Thiolase_C"/>
    <property type="match status" value="1"/>
</dbReference>
<reference evidence="11 12" key="1">
    <citation type="submission" date="2019-01" db="EMBL/GenBank/DDBJ databases">
        <authorList>
            <consortium name="Pathogen Informatics"/>
        </authorList>
    </citation>
    <scope>NUCLEOTIDE SEQUENCE [LARGE SCALE GENOMIC DNA]</scope>
    <source>
        <strain evidence="11 12">NCTC10172</strain>
    </source>
</reference>
<dbReference type="InterPro" id="IPR020616">
    <property type="entry name" value="Thiolase_N"/>
</dbReference>
<dbReference type="PIRSF" id="PIRSF000429">
    <property type="entry name" value="Ac-CoA_Ac_transf"/>
    <property type="match status" value="1"/>
</dbReference>
<gene>
    <name evidence="11" type="primary">thlA_2</name>
    <name evidence="11" type="ORF">NCTC10172_00737</name>
</gene>
<dbReference type="EMBL" id="LR215050">
    <property type="protein sequence ID" value="VEU82717.1"/>
    <property type="molecule type" value="Genomic_DNA"/>
</dbReference>
<evidence type="ECO:0000256" key="7">
    <source>
        <dbReference type="RuleBase" id="RU003557"/>
    </source>
</evidence>
<protein>
    <recommendedName>
        <fullName evidence="2">acetyl-CoA C-acetyltransferase</fullName>
        <ecNumber evidence="2">2.3.1.9</ecNumber>
    </recommendedName>
    <alternativeName>
        <fullName evidence="5">Acetoacetyl-CoA thiolase</fullName>
    </alternativeName>
</protein>
<dbReference type="AlphaFoldDB" id="A0A449BK63"/>
<evidence type="ECO:0000313" key="12">
    <source>
        <dbReference type="Proteomes" id="UP000290909"/>
    </source>
</evidence>
<dbReference type="PROSITE" id="PS00737">
    <property type="entry name" value="THIOLASE_2"/>
    <property type="match status" value="1"/>
</dbReference>
<dbReference type="InterPro" id="IPR020613">
    <property type="entry name" value="Thiolase_CS"/>
</dbReference>
<dbReference type="InterPro" id="IPR016039">
    <property type="entry name" value="Thiolase-like"/>
</dbReference>
<dbReference type="NCBIfam" id="TIGR01930">
    <property type="entry name" value="AcCoA-C-Actrans"/>
    <property type="match status" value="1"/>
</dbReference>
<feature type="active site" description="Proton acceptor" evidence="6">
    <location>
        <position position="387"/>
    </location>
</feature>
<evidence type="ECO:0000256" key="5">
    <source>
        <dbReference type="ARBA" id="ARBA00030755"/>
    </source>
</evidence>
<dbReference type="FunFam" id="3.40.47.10:FF:000010">
    <property type="entry name" value="Acetyl-CoA acetyltransferase (Thiolase)"/>
    <property type="match status" value="1"/>
</dbReference>
<feature type="chain" id="PRO_5019259573" description="acetyl-CoA C-acetyltransferase" evidence="8">
    <location>
        <begin position="23"/>
        <end position="401"/>
    </location>
</feature>
<keyword evidence="12" id="KW-1185">Reference proteome</keyword>
<evidence type="ECO:0000259" key="9">
    <source>
        <dbReference type="Pfam" id="PF00108"/>
    </source>
</evidence>
<dbReference type="Pfam" id="PF00108">
    <property type="entry name" value="Thiolase_N"/>
    <property type="match status" value="1"/>
</dbReference>
<dbReference type="InterPro" id="IPR020615">
    <property type="entry name" value="Thiolase_acyl_enz_int_AS"/>
</dbReference>
<dbReference type="Proteomes" id="UP000290909">
    <property type="component" value="Chromosome"/>
</dbReference>
<dbReference type="InterPro" id="IPR002155">
    <property type="entry name" value="Thiolase"/>
</dbReference>
<keyword evidence="8" id="KW-0732">Signal</keyword>
<feature type="active site" description="Proton acceptor" evidence="6">
    <location>
        <position position="356"/>
    </location>
</feature>
<dbReference type="InterPro" id="IPR020617">
    <property type="entry name" value="Thiolase_C"/>
</dbReference>
<dbReference type="PANTHER" id="PTHR18919">
    <property type="entry name" value="ACETYL-COA C-ACYLTRANSFERASE"/>
    <property type="match status" value="1"/>
</dbReference>
<evidence type="ECO:0000256" key="6">
    <source>
        <dbReference type="PIRSR" id="PIRSR000429-1"/>
    </source>
</evidence>
<proteinExistence type="inferred from homology"/>
<dbReference type="PANTHER" id="PTHR18919:SF107">
    <property type="entry name" value="ACETYL-COA ACETYLTRANSFERASE, CYTOSOLIC"/>
    <property type="match status" value="1"/>
</dbReference>
<dbReference type="Gene3D" id="3.40.47.10">
    <property type="match status" value="2"/>
</dbReference>
<feature type="signal peptide" evidence="8">
    <location>
        <begin position="1"/>
        <end position="22"/>
    </location>
</feature>
<dbReference type="SUPFAM" id="SSF53901">
    <property type="entry name" value="Thiolase-like"/>
    <property type="match status" value="2"/>
</dbReference>
<sequence length="401" mass="42801">MSKVYVVAAKRSALASFSGALANVSPADFGAQVLKQTLASGNIQGEWIDEVIIGHVLSAGQKQGLARQISVNAGVPVTVPAYTLNMVCGSGMKSVMNAYTSIKAGIHQMVVAGGIESMSQAPYLVNGYRTGIKMGHQTMQDHILHDALLDAFEGYHMGITAENIVEKYGFSREQQDKFAYNSQIKSMKAQDEGLFNDEIVPVVIKNKKGDIVFDKDEYINRNTSLEKISTLRPAFKGDGTVTAASSSGINDGASFMVIASEEAVKEHNLTPLFEIIGIGQGGVHPKVMGLGPTPAIKNAVKFAGIKFEDIDVLELNEAFAAQSMGVVRELSHEFGVKEEEIFEKTNPKGGAIALGHPLGASGNRILVTLVYDLLHNENYKIGLASLCIGGGMGTAVILKKI</sequence>
<dbReference type="InterPro" id="IPR020610">
    <property type="entry name" value="Thiolase_AS"/>
</dbReference>
<dbReference type="PROSITE" id="PS00099">
    <property type="entry name" value="THIOLASE_3"/>
    <property type="match status" value="1"/>
</dbReference>
<evidence type="ECO:0000259" key="10">
    <source>
        <dbReference type="Pfam" id="PF02803"/>
    </source>
</evidence>
<evidence type="ECO:0000256" key="1">
    <source>
        <dbReference type="ARBA" id="ARBA00010982"/>
    </source>
</evidence>
<evidence type="ECO:0000256" key="3">
    <source>
        <dbReference type="ARBA" id="ARBA00022679"/>
    </source>
</evidence>
<dbReference type="PROSITE" id="PS00098">
    <property type="entry name" value="THIOLASE_1"/>
    <property type="match status" value="1"/>
</dbReference>
<feature type="domain" description="Thiolase C-terminal" evidence="10">
    <location>
        <begin position="270"/>
        <end position="399"/>
    </location>
</feature>
<dbReference type="RefSeq" id="WP_035368116.1">
    <property type="nucleotide sequence ID" value="NZ_LR215050.1"/>
</dbReference>
<evidence type="ECO:0000313" key="11">
    <source>
        <dbReference type="EMBL" id="VEU82717.1"/>
    </source>
</evidence>